<keyword evidence="3" id="KW-1185">Reference proteome</keyword>
<evidence type="ECO:0000313" key="2">
    <source>
        <dbReference type="EMBL" id="KAJ7705537.1"/>
    </source>
</evidence>
<feature type="compositionally biased region" description="Basic and acidic residues" evidence="1">
    <location>
        <begin position="141"/>
        <end position="160"/>
    </location>
</feature>
<name>A0AAD7GUL6_MYCRO</name>
<comment type="caution">
    <text evidence="2">The sequence shown here is derived from an EMBL/GenBank/DDBJ whole genome shotgun (WGS) entry which is preliminary data.</text>
</comment>
<feature type="compositionally biased region" description="Basic and acidic residues" evidence="1">
    <location>
        <begin position="174"/>
        <end position="190"/>
    </location>
</feature>
<dbReference type="AlphaFoldDB" id="A0AAD7GUL6"/>
<gene>
    <name evidence="2" type="ORF">B0H17DRAFT_1126346</name>
</gene>
<sequence length="234" mass="25819">MLPSFGCIHHLATSDISPLSIAYDDESSGTFDDPLNERHLRRYLQIVHSLGRVCKLWNELTHGLLYENAEVNTGFASLSAAMARLDTARAVRSMRLSMTRFDHNITILGQSALRTRTPPNEPEQPDAPRHHPRAPRIARLPRAEGREGGGTDRHARKTMEHCPVVSHTGSTPTRRMERPHRDAKEHRSHEICPACPSARAMNAVQAQSPDSIASAAHEKDAEAPSSPPAAGMEI</sequence>
<organism evidence="2 3">
    <name type="scientific">Mycena rosella</name>
    <name type="common">Pink bonnet</name>
    <name type="synonym">Agaricus rosellus</name>
    <dbReference type="NCBI Taxonomy" id="1033263"/>
    <lineage>
        <taxon>Eukaryota</taxon>
        <taxon>Fungi</taxon>
        <taxon>Dikarya</taxon>
        <taxon>Basidiomycota</taxon>
        <taxon>Agaricomycotina</taxon>
        <taxon>Agaricomycetes</taxon>
        <taxon>Agaricomycetidae</taxon>
        <taxon>Agaricales</taxon>
        <taxon>Marasmiineae</taxon>
        <taxon>Mycenaceae</taxon>
        <taxon>Mycena</taxon>
    </lineage>
</organism>
<proteinExistence type="predicted"/>
<dbReference type="Proteomes" id="UP001221757">
    <property type="component" value="Unassembled WGS sequence"/>
</dbReference>
<reference evidence="2" key="1">
    <citation type="submission" date="2023-03" db="EMBL/GenBank/DDBJ databases">
        <title>Massive genome expansion in bonnet fungi (Mycena s.s.) driven by repeated elements and novel gene families across ecological guilds.</title>
        <authorList>
            <consortium name="Lawrence Berkeley National Laboratory"/>
            <person name="Harder C.B."/>
            <person name="Miyauchi S."/>
            <person name="Viragh M."/>
            <person name="Kuo A."/>
            <person name="Thoen E."/>
            <person name="Andreopoulos B."/>
            <person name="Lu D."/>
            <person name="Skrede I."/>
            <person name="Drula E."/>
            <person name="Henrissat B."/>
            <person name="Morin E."/>
            <person name="Kohler A."/>
            <person name="Barry K."/>
            <person name="LaButti K."/>
            <person name="Morin E."/>
            <person name="Salamov A."/>
            <person name="Lipzen A."/>
            <person name="Mereny Z."/>
            <person name="Hegedus B."/>
            <person name="Baldrian P."/>
            <person name="Stursova M."/>
            <person name="Weitz H."/>
            <person name="Taylor A."/>
            <person name="Grigoriev I.V."/>
            <person name="Nagy L.G."/>
            <person name="Martin F."/>
            <person name="Kauserud H."/>
        </authorList>
    </citation>
    <scope>NUCLEOTIDE SEQUENCE</scope>
    <source>
        <strain evidence="2">CBHHK067</strain>
    </source>
</reference>
<protein>
    <submittedName>
        <fullName evidence="2">Uncharacterized protein</fullName>
    </submittedName>
</protein>
<evidence type="ECO:0000256" key="1">
    <source>
        <dbReference type="SAM" id="MobiDB-lite"/>
    </source>
</evidence>
<dbReference type="EMBL" id="JARKIE010000008">
    <property type="protein sequence ID" value="KAJ7705537.1"/>
    <property type="molecule type" value="Genomic_DNA"/>
</dbReference>
<accession>A0AAD7GUL6</accession>
<evidence type="ECO:0000313" key="3">
    <source>
        <dbReference type="Proteomes" id="UP001221757"/>
    </source>
</evidence>
<feature type="region of interest" description="Disordered" evidence="1">
    <location>
        <begin position="112"/>
        <end position="234"/>
    </location>
</feature>